<dbReference type="InterPro" id="IPR003812">
    <property type="entry name" value="Fido"/>
</dbReference>
<feature type="domain" description="Fido" evidence="4">
    <location>
        <begin position="139"/>
        <end position="292"/>
    </location>
</feature>
<evidence type="ECO:0000256" key="1">
    <source>
        <dbReference type="PIRSR" id="PIRSR038925-1"/>
    </source>
</evidence>
<reference evidence="6" key="1">
    <citation type="submission" date="2015-11" db="EMBL/GenBank/DDBJ databases">
        <authorList>
            <person name="Varghese N."/>
        </authorList>
    </citation>
    <scope>NUCLEOTIDE SEQUENCE [LARGE SCALE GENOMIC DNA]</scope>
    <source>
        <strain evidence="6">DSM 45899</strain>
    </source>
</reference>
<gene>
    <name evidence="5" type="ORF">Ga0074812_102421</name>
</gene>
<dbReference type="GO" id="GO:0005524">
    <property type="term" value="F:ATP binding"/>
    <property type="evidence" value="ECO:0007669"/>
    <property type="project" value="UniProtKB-KW"/>
</dbReference>
<feature type="binding site" evidence="1">
    <location>
        <begin position="233"/>
        <end position="239"/>
    </location>
    <ligand>
        <name>ATP</name>
        <dbReference type="ChEBI" id="CHEBI:30616"/>
    </ligand>
</feature>
<evidence type="ECO:0000256" key="3">
    <source>
        <dbReference type="PIRSR" id="PIRSR640198-2"/>
    </source>
</evidence>
<dbReference type="Pfam" id="PF13784">
    <property type="entry name" value="Fic_N"/>
    <property type="match status" value="1"/>
</dbReference>
<evidence type="ECO:0000313" key="5">
    <source>
        <dbReference type="EMBL" id="CUU54411.1"/>
    </source>
</evidence>
<dbReference type="EMBL" id="FAOZ01000002">
    <property type="protein sequence ID" value="CUU54411.1"/>
    <property type="molecule type" value="Genomic_DNA"/>
</dbReference>
<organism evidence="5 6">
    <name type="scientific">Parafrankia irregularis</name>
    <dbReference type="NCBI Taxonomy" id="795642"/>
    <lineage>
        <taxon>Bacteria</taxon>
        <taxon>Bacillati</taxon>
        <taxon>Actinomycetota</taxon>
        <taxon>Actinomycetes</taxon>
        <taxon>Frankiales</taxon>
        <taxon>Frankiaceae</taxon>
        <taxon>Parafrankia</taxon>
    </lineage>
</organism>
<accession>A0A0S4QFJ7</accession>
<dbReference type="PANTHER" id="PTHR13504:SF38">
    <property type="entry name" value="FIDO DOMAIN-CONTAINING PROTEIN"/>
    <property type="match status" value="1"/>
</dbReference>
<dbReference type="PROSITE" id="PS51459">
    <property type="entry name" value="FIDO"/>
    <property type="match status" value="1"/>
</dbReference>
<dbReference type="SUPFAM" id="SSF140931">
    <property type="entry name" value="Fic-like"/>
    <property type="match status" value="1"/>
</dbReference>
<feature type="binding site" evidence="3">
    <location>
        <begin position="232"/>
        <end position="239"/>
    </location>
    <ligand>
        <name>ATP</name>
        <dbReference type="ChEBI" id="CHEBI:30616"/>
    </ligand>
</feature>
<dbReference type="InterPro" id="IPR040198">
    <property type="entry name" value="Fido_containing"/>
</dbReference>
<feature type="binding site" evidence="1">
    <location>
        <position position="92"/>
    </location>
    <ligand>
        <name>ATP</name>
        <dbReference type="ChEBI" id="CHEBI:30616"/>
    </ligand>
</feature>
<feature type="binding site" evidence="1">
    <location>
        <position position="270"/>
    </location>
    <ligand>
        <name>ATP</name>
        <dbReference type="ChEBI" id="CHEBI:30616"/>
    </ligand>
</feature>
<dbReference type="Gene3D" id="1.10.3290.10">
    <property type="entry name" value="Fido-like domain"/>
    <property type="match status" value="1"/>
</dbReference>
<dbReference type="InterPro" id="IPR026287">
    <property type="entry name" value="SoFic-like"/>
</dbReference>
<proteinExistence type="predicted"/>
<dbReference type="AlphaFoldDB" id="A0A0S4QFJ7"/>
<keyword evidence="1" id="KW-0547">Nucleotide-binding</keyword>
<dbReference type="PIRSF" id="PIRSF038925">
    <property type="entry name" value="AMP-prot_trans"/>
    <property type="match status" value="1"/>
</dbReference>
<protein>
    <submittedName>
        <fullName evidence="5">Fic family protein</fullName>
    </submittedName>
</protein>
<evidence type="ECO:0000259" key="4">
    <source>
        <dbReference type="PROSITE" id="PS51459"/>
    </source>
</evidence>
<dbReference type="Proteomes" id="UP000198802">
    <property type="component" value="Unassembled WGS sequence"/>
</dbReference>
<dbReference type="InterPro" id="IPR025758">
    <property type="entry name" value="Fic/DOC_N"/>
</dbReference>
<dbReference type="PANTHER" id="PTHR13504">
    <property type="entry name" value="FIDO DOMAIN-CONTAINING PROTEIN DDB_G0283145"/>
    <property type="match status" value="1"/>
</dbReference>
<keyword evidence="1" id="KW-0067">ATP-binding</keyword>
<name>A0A0S4QFJ7_9ACTN</name>
<feature type="active site" evidence="2">
    <location>
        <position position="228"/>
    </location>
</feature>
<dbReference type="InterPro" id="IPR036597">
    <property type="entry name" value="Fido-like_dom_sf"/>
</dbReference>
<sequence>MDRSRFERSPTGHLVKVSGTDGRTGVAYEHVAFQPDPLAVAEPSLAGETWRNVARAGRALGRLDQAGRQIPEPALLLQPTLRTEAQSTSALEGTFAPLEDVLAAEVAEPTSQSEEVREVLNYVRAAEAAFAWIGDGRPLTVAALCQIHRDLVRETPAGTRDAGRIRSIQVAIGSRGGAIDTARFVPLPPGLELDAAVRDLLDWINVDSKGIDPVVAAAMAHYQFETLHPFNDGNGRIGRLLVVLDLCWKGVLAEPLLAVSPWFEARREEYQDRLREVSAVGDWDGWISFFSEGLAESCERTIRTVDDLLALQVEYVRRLKVAGLAGGLVRDIIDRLIGSPFVTVRSISEDTGRTLQAASNAVARLVDLEILRERTGRSYGRVFEAVEVTSVLRGRSGR</sequence>
<feature type="binding site" evidence="1">
    <location>
        <position position="228"/>
    </location>
    <ligand>
        <name>ATP</name>
        <dbReference type="ChEBI" id="CHEBI:30616"/>
    </ligand>
</feature>
<keyword evidence="6" id="KW-1185">Reference proteome</keyword>
<dbReference type="Pfam" id="PF02661">
    <property type="entry name" value="Fic"/>
    <property type="match status" value="1"/>
</dbReference>
<evidence type="ECO:0000313" key="6">
    <source>
        <dbReference type="Proteomes" id="UP000198802"/>
    </source>
</evidence>
<evidence type="ECO:0000256" key="2">
    <source>
        <dbReference type="PIRSR" id="PIRSR640198-1"/>
    </source>
</evidence>